<dbReference type="Proteomes" id="UP000242519">
    <property type="component" value="Unassembled WGS sequence"/>
</dbReference>
<keyword evidence="3" id="KW-1185">Reference proteome</keyword>
<evidence type="ECO:0000313" key="2">
    <source>
        <dbReference type="EMBL" id="OWP01433.1"/>
    </source>
</evidence>
<name>A0A218Z1J8_9HELO</name>
<sequence length="1027" mass="115361">MEGNSLVVGKSHSMMTRPSTMVQGRQEMMSTLTFASEWHFKSQGVKRVKTRVEAELTRIALTTDVWHHWDNEHDVFQVHCGRGDVLNVWRTFNTVINGVIREAIATVDTNNEKNENDGYGCDQDGELESPLIERLTVWYTKSGKAATVSKQDEEESADTPTNEYPEELRYFKFRHTRPCREPIDVLLPDHEIAELSRLTSCKFEKDIDSNTLYVGGHEDELVQVAIKKLNVIIKHWDLRGEYNSHAFYSEEVEDVKFVFKLFVDVRKHYFETTLLDNNHVAFIAHSNYETLINAVTIRCALYNPIKSAYISFKNVVISPLPITSSTQELGAFSTAFQYCGKGDASNDPMRHRQTASDVPSGYPGTLESPELNSAQSPPHLRHFQGYNSSAKCEAVQNWAKQIPEVLPPPNFSAADALAYNNLQSRLNGIAVPATVRGQQEIVNERPAWDNYTEYSPEKASKGAYIENLTRNKPIARLDHINSANPSSGGINQYPPPASAIARTVAPKQRELFAAAHRTPMATNPGTIIPKFSGDVLARHFPSLTVQTPQEAVQRQVISASHPDLLIPELHSLDSTNQEMNLLDDDLSIVNFPALQPTSQGSDFGSRSPGNIDEAIGEQPPLEFHQTMNQKAPKPKAYTFSGRLDGPNTIPKPPKSPAKPEISNVDPLPEFEKLVNNSFEELMRGLQGYRGQVTVQLEFGRIILGNMHSKHISSKDREHIHSADQAQNLLVHPNKFGPKSNFTNVLTRSPGEVQYLINMKNTKGQYLWESKVSSWTVTYEFLFFDSFCPETPFMIEVNAETFAVQIKTRRPLANIWIHGAKRHWDARIAAIGHGSSKVLEDKYGELAAVLETSLYIPKGLQRPELSWQLENCFTDRFACQDLSVHRVCQYRSVDQKSILKIIEIQALDIYGGYVPGESFSIYEAKPGPADRLPIVKLNDWFQASISCAELDPLLDQNKSLELGDEAGWTLECVAKVNAAKSMYMPAVSMLKEMDAVGQASNNGSDFRSRDPVMHEDRASTEKPDIVWW</sequence>
<dbReference type="OrthoDB" id="3439512at2759"/>
<organism evidence="2 3">
    <name type="scientific">Diplocarpon coronariae</name>
    <dbReference type="NCBI Taxonomy" id="2795749"/>
    <lineage>
        <taxon>Eukaryota</taxon>
        <taxon>Fungi</taxon>
        <taxon>Dikarya</taxon>
        <taxon>Ascomycota</taxon>
        <taxon>Pezizomycotina</taxon>
        <taxon>Leotiomycetes</taxon>
        <taxon>Helotiales</taxon>
        <taxon>Drepanopezizaceae</taxon>
        <taxon>Diplocarpon</taxon>
    </lineage>
</organism>
<feature type="region of interest" description="Disordered" evidence="1">
    <location>
        <begin position="999"/>
        <end position="1027"/>
    </location>
</feature>
<comment type="caution">
    <text evidence="2">The sequence shown here is derived from an EMBL/GenBank/DDBJ whole genome shotgun (WGS) entry which is preliminary data.</text>
</comment>
<evidence type="ECO:0000313" key="3">
    <source>
        <dbReference type="Proteomes" id="UP000242519"/>
    </source>
</evidence>
<feature type="region of interest" description="Disordered" evidence="1">
    <location>
        <begin position="344"/>
        <end position="376"/>
    </location>
</feature>
<reference evidence="2 3" key="1">
    <citation type="submission" date="2017-04" db="EMBL/GenBank/DDBJ databases">
        <title>Draft genome sequence of Marssonina coronaria NL1: causal agent of apple blotch.</title>
        <authorList>
            <person name="Cheng Q."/>
        </authorList>
    </citation>
    <scope>NUCLEOTIDE SEQUENCE [LARGE SCALE GENOMIC DNA]</scope>
    <source>
        <strain evidence="2 3">NL1</strain>
    </source>
</reference>
<protein>
    <submittedName>
        <fullName evidence="2">Uncharacterized protein</fullName>
    </submittedName>
</protein>
<accession>A0A218Z1J8</accession>
<feature type="region of interest" description="Disordered" evidence="1">
    <location>
        <begin position="627"/>
        <end position="664"/>
    </location>
</feature>
<dbReference type="InParanoid" id="A0A218Z1J8"/>
<dbReference type="AlphaFoldDB" id="A0A218Z1J8"/>
<proteinExistence type="predicted"/>
<dbReference type="EMBL" id="MZNU01000279">
    <property type="protein sequence ID" value="OWP01433.1"/>
    <property type="molecule type" value="Genomic_DNA"/>
</dbReference>
<dbReference type="STRING" id="503106.A0A218Z1J8"/>
<evidence type="ECO:0000256" key="1">
    <source>
        <dbReference type="SAM" id="MobiDB-lite"/>
    </source>
</evidence>
<feature type="compositionally biased region" description="Basic and acidic residues" evidence="1">
    <location>
        <begin position="1005"/>
        <end position="1027"/>
    </location>
</feature>
<gene>
    <name evidence="2" type="ORF">B2J93_2843</name>
</gene>